<gene>
    <name evidence="1" type="ORF">ETSY1_32930</name>
</gene>
<keyword evidence="2" id="KW-1185">Reference proteome</keyword>
<comment type="caution">
    <text evidence="1">The sequence shown here is derived from an EMBL/GenBank/DDBJ whole genome shotgun (WGS) entry which is preliminary data.</text>
</comment>
<dbReference type="EMBL" id="AZHW01000989">
    <property type="protein sequence ID" value="ETW94890.1"/>
    <property type="molecule type" value="Genomic_DNA"/>
</dbReference>
<dbReference type="Proteomes" id="UP000019141">
    <property type="component" value="Unassembled WGS sequence"/>
</dbReference>
<dbReference type="AlphaFoldDB" id="W4LB04"/>
<dbReference type="HOGENOM" id="CLU_1364093_0_0_7"/>
<proteinExistence type="predicted"/>
<protein>
    <submittedName>
        <fullName evidence="1">Uncharacterized protein</fullName>
    </submittedName>
</protein>
<organism evidence="1 2">
    <name type="scientific">Entotheonella factor</name>
    <dbReference type="NCBI Taxonomy" id="1429438"/>
    <lineage>
        <taxon>Bacteria</taxon>
        <taxon>Pseudomonadati</taxon>
        <taxon>Nitrospinota/Tectimicrobiota group</taxon>
        <taxon>Candidatus Tectimicrobiota</taxon>
        <taxon>Candidatus Entotheonellia</taxon>
        <taxon>Candidatus Entotheonellales</taxon>
        <taxon>Candidatus Entotheonellaceae</taxon>
        <taxon>Candidatus Entotheonella</taxon>
    </lineage>
</organism>
<evidence type="ECO:0000313" key="1">
    <source>
        <dbReference type="EMBL" id="ETW94890.1"/>
    </source>
</evidence>
<name>W4LB04_ENTF1</name>
<reference evidence="1 2" key="1">
    <citation type="journal article" date="2014" name="Nature">
        <title>An environmental bacterial taxon with a large and distinct metabolic repertoire.</title>
        <authorList>
            <person name="Wilson M.C."/>
            <person name="Mori T."/>
            <person name="Ruckert C."/>
            <person name="Uria A.R."/>
            <person name="Helf M.J."/>
            <person name="Takada K."/>
            <person name="Gernert C."/>
            <person name="Steffens U.A."/>
            <person name="Heycke N."/>
            <person name="Schmitt S."/>
            <person name="Rinke C."/>
            <person name="Helfrich E.J."/>
            <person name="Brachmann A.O."/>
            <person name="Gurgui C."/>
            <person name="Wakimoto T."/>
            <person name="Kracht M."/>
            <person name="Crusemann M."/>
            <person name="Hentschel U."/>
            <person name="Abe I."/>
            <person name="Matsunaga S."/>
            <person name="Kalinowski J."/>
            <person name="Takeyama H."/>
            <person name="Piel J."/>
        </authorList>
    </citation>
    <scope>NUCLEOTIDE SEQUENCE [LARGE SCALE GENOMIC DNA]</scope>
    <source>
        <strain evidence="2">TSY1</strain>
    </source>
</reference>
<evidence type="ECO:0000313" key="2">
    <source>
        <dbReference type="Proteomes" id="UP000019141"/>
    </source>
</evidence>
<sequence length="200" mass="22794">MLDTALNLTARLKQPLTPFETPLAPWFEELIEPIYDHGERVVQDHTSLYLELIVQLHSHSKVSQVIEWLEAQRAEQLSLRLAVRMLEAQEDVTPCQLGHAVAHFRMGMVGLMQGYIALVEHDCSRLQAYGHQGLTLLGQLYKTESESLADKRNQYIETAKQQYQAFEKTWEDAVEAFAKIKTYCREAAKAASPEHENVTA</sequence>
<accession>W4LB04</accession>